<dbReference type="AlphaFoldDB" id="A0A2A7HQ99"/>
<protein>
    <submittedName>
        <fullName evidence="1">Uncharacterized protein</fullName>
    </submittedName>
</protein>
<evidence type="ECO:0000313" key="1">
    <source>
        <dbReference type="EMBL" id="PEC18009.1"/>
    </source>
</evidence>
<feature type="non-terminal residue" evidence="1">
    <location>
        <position position="92"/>
    </location>
</feature>
<dbReference type="EMBL" id="NVLK01000155">
    <property type="protein sequence ID" value="PEC18009.1"/>
    <property type="molecule type" value="Genomic_DNA"/>
</dbReference>
<dbReference type="Proteomes" id="UP000220006">
    <property type="component" value="Unassembled WGS sequence"/>
</dbReference>
<gene>
    <name evidence="1" type="ORF">COM96_28645</name>
</gene>
<accession>A0A2A7HQ99</accession>
<sequence>MQLHYINGEPTPETAQYIHNIETIRGLEQELGLEKYGIYSLSWDDVKALYDSGKLTYAQLKIIYNRMKVKDTSIHNTYLDEDGNMIDGRQSN</sequence>
<dbReference type="RefSeq" id="WP_097906513.1">
    <property type="nucleotide sequence ID" value="NZ_NVLK01000155.1"/>
</dbReference>
<evidence type="ECO:0000313" key="2">
    <source>
        <dbReference type="Proteomes" id="UP000220006"/>
    </source>
</evidence>
<reference evidence="1 2" key="1">
    <citation type="submission" date="2017-09" db="EMBL/GenBank/DDBJ databases">
        <title>Large-scale bioinformatics analysis of Bacillus genomes uncovers conserved roles of natural products in bacterial physiology.</title>
        <authorList>
            <consortium name="Agbiome Team Llc"/>
            <person name="Bleich R.M."/>
            <person name="Grubbs K.J."/>
            <person name="Santa Maria K.C."/>
            <person name="Allen S.E."/>
            <person name="Farag S."/>
            <person name="Shank E.A."/>
            <person name="Bowers A."/>
        </authorList>
    </citation>
    <scope>NUCLEOTIDE SEQUENCE [LARGE SCALE GENOMIC DNA]</scope>
    <source>
        <strain evidence="1 2">AFS096845</strain>
    </source>
</reference>
<comment type="caution">
    <text evidence="1">The sequence shown here is derived from an EMBL/GenBank/DDBJ whole genome shotgun (WGS) entry which is preliminary data.</text>
</comment>
<name>A0A2A7HQ99_BACCE</name>
<organism evidence="1 2">
    <name type="scientific">Bacillus cereus</name>
    <dbReference type="NCBI Taxonomy" id="1396"/>
    <lineage>
        <taxon>Bacteria</taxon>
        <taxon>Bacillati</taxon>
        <taxon>Bacillota</taxon>
        <taxon>Bacilli</taxon>
        <taxon>Bacillales</taxon>
        <taxon>Bacillaceae</taxon>
        <taxon>Bacillus</taxon>
        <taxon>Bacillus cereus group</taxon>
    </lineage>
</organism>
<proteinExistence type="predicted"/>